<organism evidence="6 7">
    <name type="scientific">Actinomyces oris</name>
    <dbReference type="NCBI Taxonomy" id="544580"/>
    <lineage>
        <taxon>Bacteria</taxon>
        <taxon>Bacillati</taxon>
        <taxon>Actinomycetota</taxon>
        <taxon>Actinomycetes</taxon>
        <taxon>Actinomycetales</taxon>
        <taxon>Actinomycetaceae</taxon>
        <taxon>Actinomyces</taxon>
    </lineage>
</organism>
<dbReference type="AlphaFoldDB" id="A0A1Q8VPE7"/>
<dbReference type="Proteomes" id="UP000186394">
    <property type="component" value="Unassembled WGS sequence"/>
</dbReference>
<protein>
    <recommendedName>
        <fullName evidence="8">Platelet-activating factor acetylhydrolase</fullName>
    </recommendedName>
</protein>
<keyword evidence="3" id="KW-0443">Lipid metabolism</keyword>
<dbReference type="Gene3D" id="3.40.50.1820">
    <property type="entry name" value="alpha/beta hydrolase"/>
    <property type="match status" value="1"/>
</dbReference>
<feature type="transmembrane region" description="Helical" evidence="5">
    <location>
        <begin position="6"/>
        <end position="24"/>
    </location>
</feature>
<feature type="transmembrane region" description="Helical" evidence="5">
    <location>
        <begin position="107"/>
        <end position="130"/>
    </location>
</feature>
<dbReference type="RefSeq" id="WP_075417771.1">
    <property type="nucleotide sequence ID" value="NZ_MSKL01000010.1"/>
</dbReference>
<evidence type="ECO:0000256" key="5">
    <source>
        <dbReference type="SAM" id="Phobius"/>
    </source>
</evidence>
<dbReference type="PANTHER" id="PTHR10272">
    <property type="entry name" value="PLATELET-ACTIVATING FACTOR ACETYLHYDROLASE"/>
    <property type="match status" value="1"/>
</dbReference>
<dbReference type="GO" id="GO:0016042">
    <property type="term" value="P:lipid catabolic process"/>
    <property type="evidence" value="ECO:0007669"/>
    <property type="project" value="UniProtKB-KW"/>
</dbReference>
<feature type="transmembrane region" description="Helical" evidence="5">
    <location>
        <begin position="67"/>
        <end position="87"/>
    </location>
</feature>
<gene>
    <name evidence="6" type="ORF">BKH28_05040</name>
</gene>
<feature type="transmembrane region" description="Helical" evidence="5">
    <location>
        <begin position="45"/>
        <end position="61"/>
    </location>
</feature>
<keyword evidence="5" id="KW-0812">Transmembrane</keyword>
<evidence type="ECO:0000256" key="2">
    <source>
        <dbReference type="ARBA" id="ARBA00022963"/>
    </source>
</evidence>
<evidence type="ECO:0000256" key="3">
    <source>
        <dbReference type="ARBA" id="ARBA00023098"/>
    </source>
</evidence>
<comment type="caution">
    <text evidence="6">The sequence shown here is derived from an EMBL/GenBank/DDBJ whole genome shotgun (WGS) entry which is preliminary data.</text>
</comment>
<keyword evidence="1" id="KW-0378">Hydrolase</keyword>
<evidence type="ECO:0000256" key="1">
    <source>
        <dbReference type="ARBA" id="ARBA00022801"/>
    </source>
</evidence>
<evidence type="ECO:0000313" key="6">
    <source>
        <dbReference type="EMBL" id="OLO49959.1"/>
    </source>
</evidence>
<feature type="region of interest" description="Disordered" evidence="4">
    <location>
        <begin position="283"/>
        <end position="309"/>
    </location>
</feature>
<dbReference type="GO" id="GO:0003847">
    <property type="term" value="F:1-alkyl-2-acetylglycerophosphocholine esterase activity"/>
    <property type="evidence" value="ECO:0007669"/>
    <property type="project" value="TreeGrafter"/>
</dbReference>
<dbReference type="Pfam" id="PF03403">
    <property type="entry name" value="PAF-AH_p_II"/>
    <property type="match status" value="1"/>
</dbReference>
<evidence type="ECO:0000256" key="4">
    <source>
        <dbReference type="SAM" id="MobiDB-lite"/>
    </source>
</evidence>
<accession>A0A1Q8VPE7</accession>
<evidence type="ECO:0008006" key="8">
    <source>
        <dbReference type="Google" id="ProtNLM"/>
    </source>
</evidence>
<keyword evidence="5" id="KW-1133">Transmembrane helix</keyword>
<name>A0A1Q8VPE7_9ACTO</name>
<dbReference type="PANTHER" id="PTHR10272:SF0">
    <property type="entry name" value="PLATELET-ACTIVATING FACTOR ACETYLHYDROLASE"/>
    <property type="match status" value="1"/>
</dbReference>
<keyword evidence="5" id="KW-0472">Membrane</keyword>
<sequence length="519" mass="56874">MRTLEIAVVAMDAVVLLLTVFRLPPRWWQVASKVSSMRRWLRAEPVLLVGLLLPLLAHLVIERHRFVMIPAYVVTVALACVLLTRWFRRARRTADAPRRGRPALRVLGRITAMMSGALALAVSSAAGFLLPVFKLPTPTGPYAVGYTEEHLTDSSRQEWTTPDEDDLREVEFSIWYPTEATAQGKPLALDRRLAKSTAMNGDDVFGTARARGALENSLDHFRLIDTHAVHGGEIVQVPGGFPVIFYSPALRAGRFDNTSLMVDLASQGYVVVAVDHPYTSGAPVSLSSGRQVDRDPGEPSATEAGQRESWLERAARWTATNSADLSFILDHLTALNADPGSPFHHRLNLDSVGAMGFSLGGASAEQALADDPRFDAGVNMDGTHFGTVRDTGVPVPSLNILSTDHVADISKARKGEQTQDEGSIEDARFQEQFHDRSTGPTWAVTIENTNHVSHDLFSFISPALTGNTVQPQTEETIRALVSDFFNHTLRGQEPRLLGHDSAVPRKVHFLPDPARPDVQ</sequence>
<dbReference type="SUPFAM" id="SSF53474">
    <property type="entry name" value="alpha/beta-Hydrolases"/>
    <property type="match status" value="1"/>
</dbReference>
<proteinExistence type="predicted"/>
<dbReference type="InterPro" id="IPR029058">
    <property type="entry name" value="AB_hydrolase_fold"/>
</dbReference>
<reference evidence="6 7" key="1">
    <citation type="submission" date="2016-12" db="EMBL/GenBank/DDBJ databases">
        <title>Genomic comparison of strains in the 'Actinomyces naeslundii' group.</title>
        <authorList>
            <person name="Mughal S.R."/>
            <person name="Do T."/>
            <person name="Gilbert S.C."/>
            <person name="Witherden E.A."/>
            <person name="Didelot X."/>
            <person name="Beighton D."/>
        </authorList>
    </citation>
    <scope>NUCLEOTIDE SEQUENCE [LARGE SCALE GENOMIC DNA]</scope>
    <source>
        <strain evidence="6 7">P6N</strain>
    </source>
</reference>
<evidence type="ECO:0000313" key="7">
    <source>
        <dbReference type="Proteomes" id="UP000186394"/>
    </source>
</evidence>
<dbReference type="EMBL" id="MSKL01000010">
    <property type="protein sequence ID" value="OLO49959.1"/>
    <property type="molecule type" value="Genomic_DNA"/>
</dbReference>
<keyword evidence="2" id="KW-0442">Lipid degradation</keyword>